<dbReference type="EMBL" id="CM001377">
    <property type="protein sequence ID" value="EHM10893.1"/>
    <property type="molecule type" value="Genomic_DNA"/>
</dbReference>
<accession>H0UR56</accession>
<evidence type="ECO:0000313" key="3">
    <source>
        <dbReference type="Proteomes" id="UP000005730"/>
    </source>
</evidence>
<name>H0UR56_9BACT</name>
<sequence length="198" mass="21759">MVLVDLEVVRRGGLLSRYSSVPCPAADLRGPWESVSPWPLAAMGLPGLGVLVSFTPVLARRSLRGGRFRRGPCRPERFCPWTYRPHEVGLSQEPPARGMAHIVPRGVSPFPIPRQGAPMTSAEVFGRRSMGCWVAGFGVGRRTKVWGKEQWGLSVDPFPGVLRLIPPVDLVAALWLFPASRVGSSHRLGAVHRLKSRR</sequence>
<dbReference type="AlphaFoldDB" id="H0UR56"/>
<feature type="transmembrane region" description="Helical" evidence="1">
    <location>
        <begin position="38"/>
        <end position="59"/>
    </location>
</feature>
<keyword evidence="1" id="KW-0812">Transmembrane</keyword>
<evidence type="ECO:0000313" key="2">
    <source>
        <dbReference type="EMBL" id="EHM10893.1"/>
    </source>
</evidence>
<reference evidence="2 3" key="1">
    <citation type="submission" date="2011-10" db="EMBL/GenBank/DDBJ databases">
        <title>The Noncontiguous Finished genome of Thermanaerovibrio velox DSM 12556.</title>
        <authorList>
            <consortium name="US DOE Joint Genome Institute (JGI-PGF)"/>
            <person name="Lucas S."/>
            <person name="Copeland A."/>
            <person name="Lapidus A."/>
            <person name="Glavina del Rio T."/>
            <person name="Dalin E."/>
            <person name="Tice H."/>
            <person name="Bruce D."/>
            <person name="Goodwin L."/>
            <person name="Pitluck S."/>
            <person name="Peters L."/>
            <person name="Mikhailova N."/>
            <person name="Teshima H."/>
            <person name="Kyrpides N."/>
            <person name="Mavromatis K."/>
            <person name="Ivanova N."/>
            <person name="Markowitz V."/>
            <person name="Cheng J.-F."/>
            <person name="Hugenholtz P."/>
            <person name="Woyke T."/>
            <person name="Wu D."/>
            <person name="Spring S."/>
            <person name="Brambilla E.-M."/>
            <person name="Klenk H.-P."/>
            <person name="Eisen J.A."/>
        </authorList>
    </citation>
    <scope>NUCLEOTIDE SEQUENCE [LARGE SCALE GENOMIC DNA]</scope>
    <source>
        <strain evidence="2 3">DSM 12556</strain>
    </source>
</reference>
<protein>
    <submittedName>
        <fullName evidence="2">Uncharacterized protein</fullName>
    </submittedName>
</protein>
<keyword evidence="1" id="KW-0472">Membrane</keyword>
<gene>
    <name evidence="2" type="ORF">TheveDRAFT_1775</name>
</gene>
<keyword evidence="3" id="KW-1185">Reference proteome</keyword>
<proteinExistence type="predicted"/>
<evidence type="ECO:0000256" key="1">
    <source>
        <dbReference type="SAM" id="Phobius"/>
    </source>
</evidence>
<dbReference type="Proteomes" id="UP000005730">
    <property type="component" value="Chromosome"/>
</dbReference>
<dbReference type="HOGENOM" id="CLU_1377568_0_0_0"/>
<dbReference type="STRING" id="926567.TheveDRAFT_1775"/>
<organism evidence="2 3">
    <name type="scientific">Thermanaerovibrio velox DSM 12556</name>
    <dbReference type="NCBI Taxonomy" id="926567"/>
    <lineage>
        <taxon>Bacteria</taxon>
        <taxon>Thermotogati</taxon>
        <taxon>Synergistota</taxon>
        <taxon>Synergistia</taxon>
        <taxon>Synergistales</taxon>
        <taxon>Synergistaceae</taxon>
        <taxon>Thermanaerovibrio</taxon>
    </lineage>
</organism>
<dbReference type="RefSeq" id="WP_006584387.1">
    <property type="nucleotide sequence ID" value="NZ_CM001377.1"/>
</dbReference>
<keyword evidence="1" id="KW-1133">Transmembrane helix</keyword>